<dbReference type="NCBIfam" id="NF009980">
    <property type="entry name" value="PRK13446.1"/>
    <property type="match status" value="1"/>
</dbReference>
<dbReference type="NCBIfam" id="NF001846">
    <property type="entry name" value="PRK00571.1-3"/>
    <property type="match status" value="1"/>
</dbReference>
<dbReference type="Pfam" id="PF00401">
    <property type="entry name" value="ATP-synt_DE"/>
    <property type="match status" value="1"/>
</dbReference>
<comment type="caution">
    <text evidence="19">The sequence shown here is derived from an EMBL/GenBank/DDBJ whole genome shotgun (WGS) entry which is preliminary data.</text>
</comment>
<dbReference type="InterPro" id="IPR020546">
    <property type="entry name" value="ATP_synth_F1_dsu/esu_N"/>
</dbReference>
<evidence type="ECO:0000256" key="10">
    <source>
        <dbReference type="ARBA" id="ARBA00023196"/>
    </source>
</evidence>
<feature type="domain" description="ATP synthase epsilon subunit C-terminal" evidence="17">
    <location>
        <begin position="88"/>
        <end position="130"/>
    </location>
</feature>
<dbReference type="AlphaFoldDB" id="A0A396SLS7"/>
<evidence type="ECO:0000256" key="16">
    <source>
        <dbReference type="SAM" id="Coils"/>
    </source>
</evidence>
<organism evidence="19 20">
    <name type="scientific">Ureibacillus yapensis</name>
    <dbReference type="NCBI Taxonomy" id="2304605"/>
    <lineage>
        <taxon>Bacteria</taxon>
        <taxon>Bacillati</taxon>
        <taxon>Bacillota</taxon>
        <taxon>Bacilli</taxon>
        <taxon>Bacillales</taxon>
        <taxon>Caryophanaceae</taxon>
        <taxon>Ureibacillus</taxon>
    </lineage>
</organism>
<evidence type="ECO:0000259" key="18">
    <source>
        <dbReference type="Pfam" id="PF02823"/>
    </source>
</evidence>
<comment type="similarity">
    <text evidence="3 14 15">Belongs to the ATPase epsilon chain family.</text>
</comment>
<keyword evidence="16" id="KW-0175">Coiled coil</keyword>
<comment type="function">
    <text evidence="1 14">Produces ATP from ADP in the presence of a proton gradient across the membrane.</text>
</comment>
<comment type="subcellular location">
    <subcellularLocation>
        <location evidence="2 14">Cell membrane</location>
        <topology evidence="2 14">Peripheral membrane protein</topology>
    </subcellularLocation>
</comment>
<evidence type="ECO:0000256" key="9">
    <source>
        <dbReference type="ARBA" id="ARBA00023136"/>
    </source>
</evidence>
<keyword evidence="9 14" id="KW-0472">Membrane</keyword>
<keyword evidence="20" id="KW-1185">Reference proteome</keyword>
<dbReference type="InterPro" id="IPR020547">
    <property type="entry name" value="ATP_synth_F1_esu_C"/>
</dbReference>
<dbReference type="FunFam" id="1.20.5.440:FF:000001">
    <property type="entry name" value="ATP synthase epsilon chain"/>
    <property type="match status" value="1"/>
</dbReference>
<evidence type="ECO:0000256" key="8">
    <source>
        <dbReference type="ARBA" id="ARBA00023065"/>
    </source>
</evidence>
<evidence type="ECO:0000313" key="19">
    <source>
        <dbReference type="EMBL" id="RHW39997.1"/>
    </source>
</evidence>
<dbReference type="SUPFAM" id="SSF46604">
    <property type="entry name" value="Epsilon subunit of F1F0-ATP synthase C-terminal domain"/>
    <property type="match status" value="1"/>
</dbReference>
<dbReference type="GO" id="GO:0005886">
    <property type="term" value="C:plasma membrane"/>
    <property type="evidence" value="ECO:0007669"/>
    <property type="project" value="UniProtKB-SubCell"/>
</dbReference>
<evidence type="ECO:0000256" key="14">
    <source>
        <dbReference type="HAMAP-Rule" id="MF_00530"/>
    </source>
</evidence>
<dbReference type="InterPro" id="IPR036771">
    <property type="entry name" value="ATPsynth_dsu/esu_N"/>
</dbReference>
<dbReference type="OrthoDB" id="9804110at2"/>
<dbReference type="SUPFAM" id="SSF51344">
    <property type="entry name" value="Epsilon subunit of F1F0-ATP synthase N-terminal domain"/>
    <property type="match status" value="1"/>
</dbReference>
<dbReference type="GO" id="GO:0005524">
    <property type="term" value="F:ATP binding"/>
    <property type="evidence" value="ECO:0007669"/>
    <property type="project" value="UniProtKB-UniRule"/>
</dbReference>
<evidence type="ECO:0000256" key="4">
    <source>
        <dbReference type="ARBA" id="ARBA00014480"/>
    </source>
</evidence>
<evidence type="ECO:0000256" key="7">
    <source>
        <dbReference type="ARBA" id="ARBA00022781"/>
    </source>
</evidence>
<keyword evidence="11 14" id="KW-0066">ATP synthesis</keyword>
<dbReference type="HAMAP" id="MF_00530">
    <property type="entry name" value="ATP_synth_epsil_bac"/>
    <property type="match status" value="1"/>
</dbReference>
<dbReference type="GO" id="GO:0046933">
    <property type="term" value="F:proton-transporting ATP synthase activity, rotational mechanism"/>
    <property type="evidence" value="ECO:0007669"/>
    <property type="project" value="UniProtKB-UniRule"/>
</dbReference>
<name>A0A396SLS7_9BACL</name>
<dbReference type="PANTHER" id="PTHR13822">
    <property type="entry name" value="ATP SYNTHASE DELTA/EPSILON CHAIN"/>
    <property type="match status" value="1"/>
</dbReference>
<dbReference type="FunFam" id="2.60.15.10:FF:000001">
    <property type="entry name" value="ATP synthase epsilon chain"/>
    <property type="match status" value="1"/>
</dbReference>
<evidence type="ECO:0000256" key="15">
    <source>
        <dbReference type="RuleBase" id="RU003656"/>
    </source>
</evidence>
<dbReference type="GO" id="GO:0045259">
    <property type="term" value="C:proton-transporting ATP synthase complex"/>
    <property type="evidence" value="ECO:0007669"/>
    <property type="project" value="UniProtKB-KW"/>
</dbReference>
<dbReference type="NCBIfam" id="NF009977">
    <property type="entry name" value="PRK13442.1"/>
    <property type="match status" value="1"/>
</dbReference>
<evidence type="ECO:0000256" key="6">
    <source>
        <dbReference type="ARBA" id="ARBA00022475"/>
    </source>
</evidence>
<proteinExistence type="inferred from homology"/>
<dbReference type="RefSeq" id="WP_118875007.1">
    <property type="nucleotide sequence ID" value="NZ_QWEI01000001.1"/>
</dbReference>
<keyword evidence="5 14" id="KW-0813">Transport</keyword>
<dbReference type="Gene3D" id="1.20.5.440">
    <property type="entry name" value="ATP synthase delta/epsilon subunit, C-terminal domain"/>
    <property type="match status" value="1"/>
</dbReference>
<dbReference type="PANTHER" id="PTHR13822:SF10">
    <property type="entry name" value="ATP SYNTHASE EPSILON CHAIN, CHLOROPLASTIC"/>
    <property type="match status" value="1"/>
</dbReference>
<evidence type="ECO:0000256" key="11">
    <source>
        <dbReference type="ARBA" id="ARBA00023310"/>
    </source>
</evidence>
<evidence type="ECO:0000256" key="1">
    <source>
        <dbReference type="ARBA" id="ARBA00003543"/>
    </source>
</evidence>
<dbReference type="Pfam" id="PF02823">
    <property type="entry name" value="ATP-synt_DE_N"/>
    <property type="match status" value="1"/>
</dbReference>
<feature type="domain" description="ATP synthase F1 complex delta/epsilon subunit N-terminal" evidence="18">
    <location>
        <begin position="5"/>
        <end position="83"/>
    </location>
</feature>
<evidence type="ECO:0000256" key="12">
    <source>
        <dbReference type="ARBA" id="ARBA00030215"/>
    </source>
</evidence>
<reference evidence="19 20" key="1">
    <citation type="submission" date="2018-08" db="EMBL/GenBank/DDBJ databases">
        <title>Lysinibacillus sp. YLB-03 draft genome sequence.</title>
        <authorList>
            <person name="Yu L."/>
        </authorList>
    </citation>
    <scope>NUCLEOTIDE SEQUENCE [LARGE SCALE GENOMIC DNA]</scope>
    <source>
        <strain evidence="19 20">YLB-03</strain>
    </source>
</reference>
<comment type="subunit">
    <text evidence="14 15">F-type ATPases have 2 components, CF(1) - the catalytic core - and CF(0) - the membrane proton channel. CF(1) has five subunits: alpha(3), beta(3), gamma(1), delta(1), epsilon(1). CF(0) has three main subunits: a, b and c.</text>
</comment>
<protein>
    <recommendedName>
        <fullName evidence="4 14">ATP synthase epsilon chain</fullName>
    </recommendedName>
    <alternativeName>
        <fullName evidence="13 14">ATP synthase F1 sector epsilon subunit</fullName>
    </alternativeName>
    <alternativeName>
        <fullName evidence="12 14">F-ATPase epsilon subunit</fullName>
    </alternativeName>
</protein>
<evidence type="ECO:0000256" key="13">
    <source>
        <dbReference type="ARBA" id="ARBA00031795"/>
    </source>
</evidence>
<feature type="coiled-coil region" evidence="16">
    <location>
        <begin position="91"/>
        <end position="118"/>
    </location>
</feature>
<evidence type="ECO:0000256" key="2">
    <source>
        <dbReference type="ARBA" id="ARBA00004202"/>
    </source>
</evidence>
<accession>A0A396SLS7</accession>
<keyword evidence="8 14" id="KW-0406">Ion transport</keyword>
<dbReference type="Proteomes" id="UP000265692">
    <property type="component" value="Unassembled WGS sequence"/>
</dbReference>
<evidence type="ECO:0000313" key="20">
    <source>
        <dbReference type="Proteomes" id="UP000265692"/>
    </source>
</evidence>
<dbReference type="NCBIfam" id="TIGR01216">
    <property type="entry name" value="ATP_synt_epsi"/>
    <property type="match status" value="1"/>
</dbReference>
<dbReference type="Gene3D" id="2.60.15.10">
    <property type="entry name" value="F0F1 ATP synthase delta/epsilon subunit, N-terminal"/>
    <property type="match status" value="1"/>
</dbReference>
<evidence type="ECO:0000259" key="17">
    <source>
        <dbReference type="Pfam" id="PF00401"/>
    </source>
</evidence>
<sequence length="135" mass="14333">MKTVQVNIVTPDGPVYDSQVAMVIAKTVSGEIGVLAGHIPMVAPLSIGAVTLKKENGSQEVVAVGGGFIEVRPDQISILAPSAEVAADIDLARAKEAAARAEQRLQKKQDDIDFKRAQLALQRAINRINVHEGNI</sequence>
<evidence type="ECO:0000256" key="5">
    <source>
        <dbReference type="ARBA" id="ARBA00022448"/>
    </source>
</evidence>
<keyword evidence="6 14" id="KW-1003">Cell membrane</keyword>
<dbReference type="EMBL" id="QWEI01000001">
    <property type="protein sequence ID" value="RHW39997.1"/>
    <property type="molecule type" value="Genomic_DNA"/>
</dbReference>
<dbReference type="InterPro" id="IPR001469">
    <property type="entry name" value="ATP_synth_F1_dsu/esu"/>
</dbReference>
<gene>
    <name evidence="14" type="primary">atpC</name>
    <name evidence="19" type="ORF">D1B33_03885</name>
</gene>
<dbReference type="CDD" id="cd12152">
    <property type="entry name" value="F1-ATPase_delta"/>
    <property type="match status" value="1"/>
</dbReference>
<keyword evidence="7 14" id="KW-0375">Hydrogen ion transport</keyword>
<dbReference type="InterPro" id="IPR036794">
    <property type="entry name" value="ATP_F1_dsu/esu_C_sf"/>
</dbReference>
<evidence type="ECO:0000256" key="3">
    <source>
        <dbReference type="ARBA" id="ARBA00005712"/>
    </source>
</evidence>
<keyword evidence="10 14" id="KW-0139">CF(1)</keyword>